<evidence type="ECO:0000313" key="2">
    <source>
        <dbReference type="EMBL" id="CAK9070656.1"/>
    </source>
</evidence>
<dbReference type="CDD" id="cd00038">
    <property type="entry name" value="CAP_ED"/>
    <property type="match status" value="1"/>
</dbReference>
<evidence type="ECO:0000313" key="3">
    <source>
        <dbReference type="Proteomes" id="UP001642484"/>
    </source>
</evidence>
<dbReference type="InterPro" id="IPR018490">
    <property type="entry name" value="cNMP-bd_dom_sf"/>
</dbReference>
<feature type="domain" description="Cyclic nucleotide-binding" evidence="1">
    <location>
        <begin position="66"/>
        <end position="196"/>
    </location>
</feature>
<comment type="caution">
    <text evidence="2">The sequence shown here is derived from an EMBL/GenBank/DDBJ whole genome shotgun (WGS) entry which is preliminary data.</text>
</comment>
<dbReference type="SUPFAM" id="SSF51206">
    <property type="entry name" value="cAMP-binding domain-like"/>
    <property type="match status" value="1"/>
</dbReference>
<evidence type="ECO:0000259" key="1">
    <source>
        <dbReference type="PROSITE" id="PS50042"/>
    </source>
</evidence>
<keyword evidence="3" id="KW-1185">Reference proteome</keyword>
<dbReference type="Proteomes" id="UP001642484">
    <property type="component" value="Unassembled WGS sequence"/>
</dbReference>
<proteinExistence type="predicted"/>
<dbReference type="InterPro" id="IPR014710">
    <property type="entry name" value="RmlC-like_jellyroll"/>
</dbReference>
<dbReference type="InterPro" id="IPR000595">
    <property type="entry name" value="cNMP-bd_dom"/>
</dbReference>
<reference evidence="2 3" key="1">
    <citation type="submission" date="2024-02" db="EMBL/GenBank/DDBJ databases">
        <authorList>
            <person name="Chen Y."/>
            <person name="Shah S."/>
            <person name="Dougan E. K."/>
            <person name="Thang M."/>
            <person name="Chan C."/>
        </authorList>
    </citation>
    <scope>NUCLEOTIDE SEQUENCE [LARGE SCALE GENOMIC DNA]</scope>
</reference>
<sequence>MQALPRPVPGRSVSHGLFYQAHYQRALQRCEDGVLSRIGLRMPSKSQSTSLGSEDAFMREVLKRYFGDFLPENTSLETTLSIFSKQTVEPGSVLWRAGEPCSYCVCVTEGTLHAMQPSRTAGKADRLACIAGPGDFIGFLAMLNHFPYEHTVLVPEEAEDDEGACQMLVLQKNKYQALLLSDPPFAQALLRGFLRQISYECRELSRLANE</sequence>
<dbReference type="SMART" id="SM00100">
    <property type="entry name" value="cNMP"/>
    <property type="match status" value="1"/>
</dbReference>
<dbReference type="PROSITE" id="PS50042">
    <property type="entry name" value="CNMP_BINDING_3"/>
    <property type="match status" value="1"/>
</dbReference>
<protein>
    <recommendedName>
        <fullName evidence="1">Cyclic nucleotide-binding domain-containing protein</fullName>
    </recommendedName>
</protein>
<gene>
    <name evidence="2" type="ORF">CCMP2556_LOCUS34752</name>
</gene>
<name>A0ABP0P4G0_9DINO</name>
<dbReference type="Gene3D" id="2.60.120.10">
    <property type="entry name" value="Jelly Rolls"/>
    <property type="match status" value="1"/>
</dbReference>
<dbReference type="EMBL" id="CAXAMN010022540">
    <property type="protein sequence ID" value="CAK9070656.1"/>
    <property type="molecule type" value="Genomic_DNA"/>
</dbReference>
<organism evidence="2 3">
    <name type="scientific">Durusdinium trenchii</name>
    <dbReference type="NCBI Taxonomy" id="1381693"/>
    <lineage>
        <taxon>Eukaryota</taxon>
        <taxon>Sar</taxon>
        <taxon>Alveolata</taxon>
        <taxon>Dinophyceae</taxon>
        <taxon>Suessiales</taxon>
        <taxon>Symbiodiniaceae</taxon>
        <taxon>Durusdinium</taxon>
    </lineage>
</organism>
<accession>A0ABP0P4G0</accession>
<dbReference type="Pfam" id="PF00027">
    <property type="entry name" value="cNMP_binding"/>
    <property type="match status" value="1"/>
</dbReference>